<dbReference type="PANTHER" id="PTHR33744:SF1">
    <property type="entry name" value="DNA-BINDING TRANSCRIPTIONAL ACTIVATOR ADER"/>
    <property type="match status" value="1"/>
</dbReference>
<dbReference type="InterPro" id="IPR012914">
    <property type="entry name" value="PucR_dom"/>
</dbReference>
<dbReference type="Pfam" id="PF17853">
    <property type="entry name" value="GGDEF_2"/>
    <property type="match status" value="1"/>
</dbReference>
<dbReference type="InterPro" id="IPR041522">
    <property type="entry name" value="CdaR_GGDEF"/>
</dbReference>
<dbReference type="InterPro" id="IPR025736">
    <property type="entry name" value="PucR_C-HTH_dom"/>
</dbReference>
<dbReference type="Pfam" id="PF07905">
    <property type="entry name" value="PucR"/>
    <property type="match status" value="1"/>
</dbReference>
<organism evidence="5">
    <name type="scientific">Thermosporothrix sp. COM3</name>
    <dbReference type="NCBI Taxonomy" id="2490863"/>
    <lineage>
        <taxon>Bacteria</taxon>
        <taxon>Bacillati</taxon>
        <taxon>Chloroflexota</taxon>
        <taxon>Ktedonobacteria</taxon>
        <taxon>Ktedonobacterales</taxon>
        <taxon>Thermosporotrichaceae</taxon>
        <taxon>Thermosporothrix</taxon>
    </lineage>
</organism>
<dbReference type="InterPro" id="IPR009057">
    <property type="entry name" value="Homeodomain-like_sf"/>
</dbReference>
<feature type="domain" description="PucR C-terminal helix-turn-helix" evidence="3">
    <location>
        <begin position="468"/>
        <end position="526"/>
    </location>
</feature>
<dbReference type="Pfam" id="PF13556">
    <property type="entry name" value="HTH_30"/>
    <property type="match status" value="1"/>
</dbReference>
<gene>
    <name evidence="5" type="ORF">KTC_32910</name>
</gene>
<feature type="domain" description="CdaR GGDEF-like" evidence="4">
    <location>
        <begin position="287"/>
        <end position="415"/>
    </location>
</feature>
<dbReference type="AlphaFoldDB" id="A0A455SLQ2"/>
<accession>A0A455SLQ2</accession>
<evidence type="ECO:0000259" key="2">
    <source>
        <dbReference type="Pfam" id="PF07905"/>
    </source>
</evidence>
<sequence length="532" mass="60089">MSSLPPSISSASVRNILTLLASREAQLVAGSGGLERRVTWACRMRVRLPAFESVQGGELALLALSQLRRLDETLPRLLKSLQKAGVAAVGVAAPDLSALDPEAISFADQQNFPLILLPANSHLEEIEREVITFVVSFRGEIERKATEIAHHLMQLSVQGAGIQGVCDYLAQSREKWVIVQDSSGEVRVQATPDSARPLELPASFSDDFLHQRSLTRITEPIQIRHEVVGSISLIGPESDFDFLERIILGQVVPVLALEVARERERSEVENRYLVEAFTNIIRGTYQSTEEMLARARILGYDLAQPEVVAIFELAEEIPDFRPGDPAALWGRRIREELQRDWRGCWILVERRRVLALLPASVADENEREKTIYTRLERIFSRTNKGTPLSCGIGRIANTLETIPQSYREAQRALEIGRRLFGEGKIHSFARLGIYRLLFHLDGHSELDAFYRETLGPLLQHDSRQDETLIETLDSFFHCNGNLSETARMMHLHRNSLLYRLGRIEELLGHSLEDADFRLSLQIALKIHQVHKR</sequence>
<dbReference type="Gene3D" id="1.10.10.2840">
    <property type="entry name" value="PucR C-terminal helix-turn-helix domain"/>
    <property type="match status" value="1"/>
</dbReference>
<feature type="domain" description="Purine catabolism PurC-like" evidence="2">
    <location>
        <begin position="16"/>
        <end position="132"/>
    </location>
</feature>
<dbReference type="SUPFAM" id="SSF46689">
    <property type="entry name" value="Homeodomain-like"/>
    <property type="match status" value="1"/>
</dbReference>
<dbReference type="InterPro" id="IPR042070">
    <property type="entry name" value="PucR_C-HTH_sf"/>
</dbReference>
<evidence type="ECO:0000259" key="4">
    <source>
        <dbReference type="Pfam" id="PF17853"/>
    </source>
</evidence>
<proteinExistence type="inferred from homology"/>
<evidence type="ECO:0000256" key="1">
    <source>
        <dbReference type="ARBA" id="ARBA00006754"/>
    </source>
</evidence>
<comment type="similarity">
    <text evidence="1">Belongs to the CdaR family.</text>
</comment>
<evidence type="ECO:0000313" key="5">
    <source>
        <dbReference type="EMBL" id="BBH88540.1"/>
    </source>
</evidence>
<protein>
    <submittedName>
        <fullName evidence="5">CdaR family transcriptional regulator</fullName>
    </submittedName>
</protein>
<dbReference type="EMBL" id="AP019376">
    <property type="protein sequence ID" value="BBH88540.1"/>
    <property type="molecule type" value="Genomic_DNA"/>
</dbReference>
<evidence type="ECO:0000259" key="3">
    <source>
        <dbReference type="Pfam" id="PF13556"/>
    </source>
</evidence>
<name>A0A455SLQ2_9CHLR</name>
<reference evidence="5" key="1">
    <citation type="submission" date="2018-12" db="EMBL/GenBank/DDBJ databases">
        <title>Novel natural products biosynthetic potential of the class Ktedonobacteria.</title>
        <authorList>
            <person name="Zheng Y."/>
            <person name="Saitou A."/>
            <person name="Wang C.M."/>
            <person name="Toyoda A."/>
            <person name="Minakuchi Y."/>
            <person name="Sekiguchi Y."/>
            <person name="Ueda K."/>
            <person name="Takano H."/>
            <person name="Sakai Y."/>
            <person name="Yokota A."/>
            <person name="Yabe S."/>
        </authorList>
    </citation>
    <scope>NUCLEOTIDE SEQUENCE</scope>
    <source>
        <strain evidence="5">COM3</strain>
    </source>
</reference>
<dbReference type="PANTHER" id="PTHR33744">
    <property type="entry name" value="CARBOHYDRATE DIACID REGULATOR"/>
    <property type="match status" value="1"/>
</dbReference>
<dbReference type="InterPro" id="IPR051448">
    <property type="entry name" value="CdaR-like_regulators"/>
</dbReference>